<name>C4JZ11_UNCRE</name>
<evidence type="ECO:0000313" key="1">
    <source>
        <dbReference type="EMBL" id="EEP82547.1"/>
    </source>
</evidence>
<reference evidence="2" key="1">
    <citation type="journal article" date="2009" name="Genome Res.">
        <title>Comparative genomic analyses of the human fungal pathogens Coccidioides and their relatives.</title>
        <authorList>
            <person name="Sharpton T.J."/>
            <person name="Stajich J.E."/>
            <person name="Rounsley S.D."/>
            <person name="Gardner M.J."/>
            <person name="Wortman J.R."/>
            <person name="Jordar V.S."/>
            <person name="Maiti R."/>
            <person name="Kodira C.D."/>
            <person name="Neafsey D.E."/>
            <person name="Zeng Q."/>
            <person name="Hung C.-Y."/>
            <person name="McMahan C."/>
            <person name="Muszewska A."/>
            <person name="Grynberg M."/>
            <person name="Mandel M.A."/>
            <person name="Kellner E.M."/>
            <person name="Barker B.M."/>
            <person name="Galgiani J.N."/>
            <person name="Orbach M.J."/>
            <person name="Kirkland T.N."/>
            <person name="Cole G.T."/>
            <person name="Henn M.R."/>
            <person name="Birren B.W."/>
            <person name="Taylor J.W."/>
        </authorList>
    </citation>
    <scope>NUCLEOTIDE SEQUENCE [LARGE SCALE GENOMIC DNA]</scope>
    <source>
        <strain evidence="2">UAMH 1704</strain>
    </source>
</reference>
<dbReference type="Proteomes" id="UP000002058">
    <property type="component" value="Unassembled WGS sequence"/>
</dbReference>
<accession>C4JZ11</accession>
<proteinExistence type="predicted"/>
<dbReference type="VEuPathDB" id="FungiDB:UREG_07412"/>
<dbReference type="HOGENOM" id="CLU_2361303_0_0_1"/>
<dbReference type="GeneID" id="8444525"/>
<organism evidence="1 2">
    <name type="scientific">Uncinocarpus reesii (strain UAMH 1704)</name>
    <dbReference type="NCBI Taxonomy" id="336963"/>
    <lineage>
        <taxon>Eukaryota</taxon>
        <taxon>Fungi</taxon>
        <taxon>Dikarya</taxon>
        <taxon>Ascomycota</taxon>
        <taxon>Pezizomycotina</taxon>
        <taxon>Eurotiomycetes</taxon>
        <taxon>Eurotiomycetidae</taxon>
        <taxon>Onygenales</taxon>
        <taxon>Onygenaceae</taxon>
        <taxon>Uncinocarpus</taxon>
    </lineage>
</organism>
<dbReference type="InParanoid" id="C4JZ11"/>
<dbReference type="AlphaFoldDB" id="C4JZ11"/>
<dbReference type="RefSeq" id="XP_002582639.1">
    <property type="nucleotide sequence ID" value="XM_002582593.1"/>
</dbReference>
<dbReference type="KEGG" id="ure:UREG_07412"/>
<evidence type="ECO:0000313" key="2">
    <source>
        <dbReference type="Proteomes" id="UP000002058"/>
    </source>
</evidence>
<keyword evidence="2" id="KW-1185">Reference proteome</keyword>
<protein>
    <submittedName>
        <fullName evidence="1">Uncharacterized protein</fullName>
    </submittedName>
</protein>
<dbReference type="EMBL" id="CH476619">
    <property type="protein sequence ID" value="EEP82547.1"/>
    <property type="molecule type" value="Genomic_DNA"/>
</dbReference>
<gene>
    <name evidence="1" type="ORF">UREG_07412</name>
</gene>
<sequence>MNRQPRAGRCWREKASAGPCWLWSPERLKSFEEHLKRAVWRLGRHPSTQRLRFNMQWVTHGKRMGKAIILFWAREELIAGQIAMCQKEGYHVFPIR</sequence>